<dbReference type="InterPro" id="IPR034595">
    <property type="entry name" value="NDUFAF8"/>
</dbReference>
<proteinExistence type="predicted"/>
<dbReference type="PANTHER" id="PTHR34561:SF1">
    <property type="entry name" value="NADH DEHYDROGENASE [UBIQUINONE] 1 ALPHA SUBCOMPLEX ASSEMBLY FACTOR 8"/>
    <property type="match status" value="1"/>
</dbReference>
<organism evidence="1 2">
    <name type="scientific">Diversispora epigaea</name>
    <dbReference type="NCBI Taxonomy" id="1348612"/>
    <lineage>
        <taxon>Eukaryota</taxon>
        <taxon>Fungi</taxon>
        <taxon>Fungi incertae sedis</taxon>
        <taxon>Mucoromycota</taxon>
        <taxon>Glomeromycotina</taxon>
        <taxon>Glomeromycetes</taxon>
        <taxon>Diversisporales</taxon>
        <taxon>Diversisporaceae</taxon>
        <taxon>Diversispora</taxon>
    </lineage>
</organism>
<accession>A0A397ILT5</accession>
<gene>
    <name evidence="1" type="ORF">Glove_227g8</name>
</gene>
<sequence length="97" mass="11096">MLTKTNDKRTVKFLAKGVAECSVQAATYAKCITSQLEHINKDLCAKEFDDFKKCVQKIAATYAKCITSQLEHINKDLCAKEFDDFKKCVQKIVRKSW</sequence>
<reference evidence="1 2" key="1">
    <citation type="submission" date="2018-08" db="EMBL/GenBank/DDBJ databases">
        <title>Genome and evolution of the arbuscular mycorrhizal fungus Diversispora epigaea (formerly Glomus versiforme) and its bacterial endosymbionts.</title>
        <authorList>
            <person name="Sun X."/>
            <person name="Fei Z."/>
            <person name="Harrison M."/>
        </authorList>
    </citation>
    <scope>NUCLEOTIDE SEQUENCE [LARGE SCALE GENOMIC DNA]</scope>
    <source>
        <strain evidence="1 2">IT104</strain>
    </source>
</reference>
<evidence type="ECO:0000313" key="2">
    <source>
        <dbReference type="Proteomes" id="UP000266861"/>
    </source>
</evidence>
<dbReference type="GO" id="GO:0005739">
    <property type="term" value="C:mitochondrion"/>
    <property type="evidence" value="ECO:0007669"/>
    <property type="project" value="InterPro"/>
</dbReference>
<dbReference type="GO" id="GO:0032981">
    <property type="term" value="P:mitochondrial respiratory chain complex I assembly"/>
    <property type="evidence" value="ECO:0007669"/>
    <property type="project" value="InterPro"/>
</dbReference>
<dbReference type="AlphaFoldDB" id="A0A397ILT5"/>
<keyword evidence="2" id="KW-1185">Reference proteome</keyword>
<dbReference type="Proteomes" id="UP000266861">
    <property type="component" value="Unassembled WGS sequence"/>
</dbReference>
<dbReference type="OrthoDB" id="3821113at2759"/>
<dbReference type="PANTHER" id="PTHR34561">
    <property type="entry name" value="NADH DEHYDROGENASE [UBIQUINONE] 1 ALPHA SUBCOMPLEX ASSEMBLY FACTOR 8"/>
    <property type="match status" value="1"/>
</dbReference>
<evidence type="ECO:0008006" key="3">
    <source>
        <dbReference type="Google" id="ProtNLM"/>
    </source>
</evidence>
<evidence type="ECO:0000313" key="1">
    <source>
        <dbReference type="EMBL" id="RHZ74144.1"/>
    </source>
</evidence>
<dbReference type="EMBL" id="PQFF01000210">
    <property type="protein sequence ID" value="RHZ74144.1"/>
    <property type="molecule type" value="Genomic_DNA"/>
</dbReference>
<comment type="caution">
    <text evidence="1">The sequence shown here is derived from an EMBL/GenBank/DDBJ whole genome shotgun (WGS) entry which is preliminary data.</text>
</comment>
<protein>
    <recommendedName>
        <fullName evidence="3">IMS import disulfide relay-system CHCH-CHCH-like Cx9C domain-containing protein</fullName>
    </recommendedName>
</protein>
<name>A0A397ILT5_9GLOM</name>